<dbReference type="InterPro" id="IPR011650">
    <property type="entry name" value="Peptidase_M20_dimer"/>
</dbReference>
<dbReference type="PATRIC" id="fig|742734.4.peg.5725"/>
<dbReference type="Pfam" id="PF07687">
    <property type="entry name" value="M20_dimer"/>
    <property type="match status" value="1"/>
</dbReference>
<dbReference type="InterPro" id="IPR001261">
    <property type="entry name" value="ArgE/DapE_CS"/>
</dbReference>
<name>A0A0J9BIY8_9FIRM</name>
<comment type="similarity">
    <text evidence="2">Belongs to the peptidase M20A family.</text>
</comment>
<evidence type="ECO:0000313" key="7">
    <source>
        <dbReference type="EMBL" id="KMW12196.1"/>
    </source>
</evidence>
<dbReference type="PANTHER" id="PTHR43808:SF8">
    <property type="entry name" value="PEPTIDASE M20 DIMERISATION DOMAIN-CONTAINING PROTEIN"/>
    <property type="match status" value="1"/>
</dbReference>
<keyword evidence="4" id="KW-0378">Hydrolase</keyword>
<reference evidence="7 8" key="1">
    <citation type="submission" date="2011-04" db="EMBL/GenBank/DDBJ databases">
        <title>The Genome Sequence of Clostridium citroniae WAL-19142.</title>
        <authorList>
            <consortium name="The Broad Institute Genome Sequencing Platform"/>
            <person name="Earl A."/>
            <person name="Ward D."/>
            <person name="Feldgarden M."/>
            <person name="Gevers D."/>
            <person name="Warren Y.A."/>
            <person name="Tyrrell K.L."/>
            <person name="Citron D.M."/>
            <person name="Goldstein E.J."/>
            <person name="Daigneault M."/>
            <person name="Allen-Vercoe E."/>
            <person name="Young S.K."/>
            <person name="Zeng Q."/>
            <person name="Gargeya S."/>
            <person name="Fitzgerald M."/>
            <person name="Haas B."/>
            <person name="Abouelleil A."/>
            <person name="Alvarado L."/>
            <person name="Arachchi H.M."/>
            <person name="Berlin A."/>
            <person name="Brown A."/>
            <person name="Chapman S.B."/>
            <person name="Chen Z."/>
            <person name="Dunbar C."/>
            <person name="Freedman E."/>
            <person name="Gearin G."/>
            <person name="Gellesch M."/>
            <person name="Goldberg J."/>
            <person name="Griggs A."/>
            <person name="Gujja S."/>
            <person name="Heilman E.R."/>
            <person name="Heiman D."/>
            <person name="Howarth C."/>
            <person name="Larson L."/>
            <person name="Lui A."/>
            <person name="MacDonald P.J."/>
            <person name="Mehta T."/>
            <person name="Montmayeur A."/>
            <person name="Murphy C."/>
            <person name="Neiman D."/>
            <person name="Pearson M."/>
            <person name="Priest M."/>
            <person name="Roberts A."/>
            <person name="Saif S."/>
            <person name="Shea T."/>
            <person name="Shenoy N."/>
            <person name="Sisk P."/>
            <person name="Stolte C."/>
            <person name="Sykes S."/>
            <person name="White J."/>
            <person name="Yandava C."/>
            <person name="Wortman J."/>
            <person name="Nusbaum C."/>
            <person name="Birren B."/>
        </authorList>
    </citation>
    <scope>NUCLEOTIDE SEQUENCE [LARGE SCALE GENOMIC DNA]</scope>
    <source>
        <strain evidence="7 8">WAL-19142</strain>
    </source>
</reference>
<evidence type="ECO:0000256" key="3">
    <source>
        <dbReference type="ARBA" id="ARBA00022723"/>
    </source>
</evidence>
<dbReference type="PANTHER" id="PTHR43808">
    <property type="entry name" value="ACETYLORNITHINE DEACETYLASE"/>
    <property type="match status" value="1"/>
</dbReference>
<dbReference type="SUPFAM" id="SSF55031">
    <property type="entry name" value="Bacterial exopeptidase dimerisation domain"/>
    <property type="match status" value="1"/>
</dbReference>
<dbReference type="EMBL" id="ADLK01000052">
    <property type="protein sequence ID" value="KMW12196.1"/>
    <property type="molecule type" value="Genomic_DNA"/>
</dbReference>
<dbReference type="Gene3D" id="3.30.70.360">
    <property type="match status" value="1"/>
</dbReference>
<protein>
    <recommendedName>
        <fullName evidence="6">Peptidase M20 dimerisation domain-containing protein</fullName>
    </recommendedName>
</protein>
<dbReference type="Proteomes" id="UP000037392">
    <property type="component" value="Unassembled WGS sequence"/>
</dbReference>
<dbReference type="GO" id="GO:0016787">
    <property type="term" value="F:hydrolase activity"/>
    <property type="evidence" value="ECO:0007669"/>
    <property type="project" value="UniProtKB-KW"/>
</dbReference>
<sequence length="391" mass="42915">MNKEERLISLCQEAVRIPSMSGQEKQVAELMKHTMTSYGFDEVNIDKYGSVLGMIHGSRPGRTILMDGHIDTVDVIDRDQWTHDPFAAEIEDGKIYGRGTSDMKGSVCAMITAAAQYAEDTGKDFAGTICVSCTVHEECFEGVSSREISRNAKPDFVIIGEATTTTVKIGQRGRAEVVVETEGKSCHSSNPEKGVNAVYHMMAVIEAIRYIQVNEHPILGKGILELTDIISSPYPGASVVPSICRATFDRRTLVGEDEALILGQVEEAIEKARKKVPDLKARVFLAEGKEQCWTGETIEAKRYFPAWLIDEKDELVQKALAGLKEAGIDAPISHFSFCTNGSHFCGEAGIPCIGFGPSLESLAHVRDEYIEVEQLKKACRGFYGILSQLTK</sequence>
<organism evidence="7 8">
    <name type="scientific">[Clostridium] citroniae WAL-19142</name>
    <dbReference type="NCBI Taxonomy" id="742734"/>
    <lineage>
        <taxon>Bacteria</taxon>
        <taxon>Bacillati</taxon>
        <taxon>Bacillota</taxon>
        <taxon>Clostridia</taxon>
        <taxon>Lachnospirales</taxon>
        <taxon>Lachnospiraceae</taxon>
        <taxon>Enterocloster</taxon>
    </lineage>
</organism>
<dbReference type="InterPro" id="IPR036264">
    <property type="entry name" value="Bact_exopeptidase_dim_dom"/>
</dbReference>
<dbReference type="Pfam" id="PF01546">
    <property type="entry name" value="Peptidase_M20"/>
    <property type="match status" value="1"/>
</dbReference>
<dbReference type="RefSeq" id="WP_048931178.1">
    <property type="nucleotide sequence ID" value="NZ_KQ235886.1"/>
</dbReference>
<keyword evidence="5" id="KW-0862">Zinc</keyword>
<dbReference type="Gene3D" id="3.40.630.10">
    <property type="entry name" value="Zn peptidases"/>
    <property type="match status" value="1"/>
</dbReference>
<comment type="caution">
    <text evidence="7">The sequence shown here is derived from an EMBL/GenBank/DDBJ whole genome shotgun (WGS) entry which is preliminary data.</text>
</comment>
<evidence type="ECO:0000256" key="5">
    <source>
        <dbReference type="ARBA" id="ARBA00022833"/>
    </source>
</evidence>
<evidence type="ECO:0000256" key="1">
    <source>
        <dbReference type="ARBA" id="ARBA00001947"/>
    </source>
</evidence>
<dbReference type="SUPFAM" id="SSF53187">
    <property type="entry name" value="Zn-dependent exopeptidases"/>
    <property type="match status" value="1"/>
</dbReference>
<evidence type="ECO:0000256" key="4">
    <source>
        <dbReference type="ARBA" id="ARBA00022801"/>
    </source>
</evidence>
<dbReference type="InterPro" id="IPR050072">
    <property type="entry name" value="Peptidase_M20A"/>
</dbReference>
<evidence type="ECO:0000259" key="6">
    <source>
        <dbReference type="Pfam" id="PF07687"/>
    </source>
</evidence>
<feature type="domain" description="Peptidase M20 dimerisation" evidence="6">
    <location>
        <begin position="169"/>
        <end position="274"/>
    </location>
</feature>
<proteinExistence type="inferred from homology"/>
<dbReference type="GeneID" id="93166485"/>
<dbReference type="GO" id="GO:0046872">
    <property type="term" value="F:metal ion binding"/>
    <property type="evidence" value="ECO:0007669"/>
    <property type="project" value="UniProtKB-KW"/>
</dbReference>
<dbReference type="PROSITE" id="PS00758">
    <property type="entry name" value="ARGE_DAPE_CPG2_1"/>
    <property type="match status" value="1"/>
</dbReference>
<evidence type="ECO:0000256" key="2">
    <source>
        <dbReference type="ARBA" id="ARBA00006247"/>
    </source>
</evidence>
<gene>
    <name evidence="7" type="ORF">HMPREF9470_05352</name>
</gene>
<dbReference type="NCBIfam" id="NF009555">
    <property type="entry name" value="PRK13004.1"/>
    <property type="match status" value="1"/>
</dbReference>
<dbReference type="InterPro" id="IPR002933">
    <property type="entry name" value="Peptidase_M20"/>
</dbReference>
<dbReference type="OrthoDB" id="9792335at2"/>
<comment type="cofactor">
    <cofactor evidence="1">
        <name>Zn(2+)</name>
        <dbReference type="ChEBI" id="CHEBI:29105"/>
    </cofactor>
</comment>
<accession>A0A0J9BIY8</accession>
<dbReference type="AlphaFoldDB" id="A0A0J9BIY8"/>
<keyword evidence="3" id="KW-0479">Metal-binding</keyword>
<evidence type="ECO:0000313" key="8">
    <source>
        <dbReference type="Proteomes" id="UP000037392"/>
    </source>
</evidence>